<dbReference type="AlphaFoldDB" id="A0A2U9T4H3"/>
<organism evidence="1 2">
    <name type="scientific">Marilutibacter maris</name>
    <dbReference type="NCBI Taxonomy" id="1605891"/>
    <lineage>
        <taxon>Bacteria</taxon>
        <taxon>Pseudomonadati</taxon>
        <taxon>Pseudomonadota</taxon>
        <taxon>Gammaproteobacteria</taxon>
        <taxon>Lysobacterales</taxon>
        <taxon>Lysobacteraceae</taxon>
        <taxon>Marilutibacter</taxon>
    </lineage>
</organism>
<protein>
    <submittedName>
        <fullName evidence="1">Uncharacterized protein</fullName>
    </submittedName>
</protein>
<dbReference type="KEGG" id="lmb:C9I47_0382"/>
<name>A0A2U9T4H3_9GAMM</name>
<gene>
    <name evidence="1" type="ORF">C9I47_0382</name>
</gene>
<accession>A0A2U9T4H3</accession>
<sequence>MRVRLLGLSAQWLDDLSDDEKAGLLSMVGEVFEIEEIDEYGQPWVRKFWFDEDGEACAFHSIGLEAQEMEVVDAAVVDEDR</sequence>
<dbReference type="Proteomes" id="UP000249447">
    <property type="component" value="Chromosome"/>
</dbReference>
<dbReference type="EMBL" id="CP029843">
    <property type="protein sequence ID" value="AWV06107.1"/>
    <property type="molecule type" value="Genomic_DNA"/>
</dbReference>
<evidence type="ECO:0000313" key="1">
    <source>
        <dbReference type="EMBL" id="AWV06107.1"/>
    </source>
</evidence>
<reference evidence="1 2" key="1">
    <citation type="submission" date="2018-05" db="EMBL/GenBank/DDBJ databases">
        <title>The complete genome of Lysobacter maris HZ9B, a marine bacterium antagonistic against terrestrial plant pathogens.</title>
        <authorList>
            <person name="Zhang X.-Q."/>
        </authorList>
    </citation>
    <scope>NUCLEOTIDE SEQUENCE [LARGE SCALE GENOMIC DNA]</scope>
    <source>
        <strain evidence="1 2">HZ9B</strain>
    </source>
</reference>
<evidence type="ECO:0000313" key="2">
    <source>
        <dbReference type="Proteomes" id="UP000249447"/>
    </source>
</evidence>
<proteinExistence type="predicted"/>
<keyword evidence="2" id="KW-1185">Reference proteome</keyword>